<dbReference type="InterPro" id="IPR036291">
    <property type="entry name" value="NAD(P)-bd_dom_sf"/>
</dbReference>
<evidence type="ECO:0000259" key="3">
    <source>
        <dbReference type="Pfam" id="PF05368"/>
    </source>
</evidence>
<dbReference type="SUPFAM" id="SSF51735">
    <property type="entry name" value="NAD(P)-binding Rossmann-fold domains"/>
    <property type="match status" value="1"/>
</dbReference>
<dbReference type="AlphaFoldDB" id="A0A0U5FZE1"/>
<feature type="domain" description="NmrA-like" evidence="3">
    <location>
        <begin position="6"/>
        <end position="227"/>
    </location>
</feature>
<reference evidence="5" key="1">
    <citation type="journal article" date="2016" name="Genome Announc.">
        <title>Draft genome sequences of fungus Aspergillus calidoustus.</title>
        <authorList>
            <person name="Horn F."/>
            <person name="Linde J."/>
            <person name="Mattern D.J."/>
            <person name="Walther G."/>
            <person name="Guthke R."/>
            <person name="Scherlach K."/>
            <person name="Martin K."/>
            <person name="Brakhage A.A."/>
            <person name="Petzke L."/>
            <person name="Valiante V."/>
        </authorList>
    </citation>
    <scope>NUCLEOTIDE SEQUENCE [LARGE SCALE GENOMIC DNA]</scope>
    <source>
        <strain evidence="5">SF006504</strain>
    </source>
</reference>
<dbReference type="Proteomes" id="UP000054771">
    <property type="component" value="Unassembled WGS sequence"/>
</dbReference>
<sequence length="304" mass="32146">MTFPLKNIALVGASGNIGQIILAALLGASEFNVTVLTRASSTATFPSGAAVRKSDFSSADLQAALKGQDVVISAVGATGFGEQKNLIDASIAAGVSRFIPSEFSSDALNDVVLRLLPLFAQKKEVIEYLRSKESDSFAWTGIATSGLFDWGLANGFLGYDIAARTATIWDSGDSKFTMTNQKQLGDAVISVLERPQATANQYLYVSSVETSQHEVLAAFERATSSSWTVVNTTTEAEVADATKKLGQGDFSGALTLVRATAYSNLPGLGANYAKDRKLANDLLGLQEESVQETIDRIVKVASSP</sequence>
<dbReference type="InterPro" id="IPR051609">
    <property type="entry name" value="NmrA/Isoflavone_reductase-like"/>
</dbReference>
<dbReference type="InterPro" id="IPR008030">
    <property type="entry name" value="NmrA-like"/>
</dbReference>
<dbReference type="CDD" id="cd05259">
    <property type="entry name" value="PCBER_SDR_a"/>
    <property type="match status" value="1"/>
</dbReference>
<accession>A0A0U5FZE1</accession>
<gene>
    <name evidence="4" type="ORF">ASPCAL04888</name>
</gene>
<organism evidence="4 5">
    <name type="scientific">Aspergillus calidoustus</name>
    <dbReference type="NCBI Taxonomy" id="454130"/>
    <lineage>
        <taxon>Eukaryota</taxon>
        <taxon>Fungi</taxon>
        <taxon>Dikarya</taxon>
        <taxon>Ascomycota</taxon>
        <taxon>Pezizomycotina</taxon>
        <taxon>Eurotiomycetes</taxon>
        <taxon>Eurotiomycetidae</taxon>
        <taxon>Eurotiales</taxon>
        <taxon>Aspergillaceae</taxon>
        <taxon>Aspergillus</taxon>
        <taxon>Aspergillus subgen. Nidulantes</taxon>
    </lineage>
</organism>
<protein>
    <submittedName>
        <fullName evidence="4">Putative NmrA-like family protein (AFU_orthologue AFUA_6G00230)</fullName>
    </submittedName>
</protein>
<name>A0A0U5FZE1_ASPCI</name>
<dbReference type="Gene3D" id="3.90.25.10">
    <property type="entry name" value="UDP-galactose 4-epimerase, domain 1"/>
    <property type="match status" value="1"/>
</dbReference>
<dbReference type="OMA" id="KWTVNNT"/>
<keyword evidence="1" id="KW-0521">NADP</keyword>
<dbReference type="EMBL" id="CDMC01000004">
    <property type="protein sequence ID" value="CEL03742.1"/>
    <property type="molecule type" value="Genomic_DNA"/>
</dbReference>
<evidence type="ECO:0000256" key="2">
    <source>
        <dbReference type="ARBA" id="ARBA00023002"/>
    </source>
</evidence>
<evidence type="ECO:0000313" key="5">
    <source>
        <dbReference type="Proteomes" id="UP000054771"/>
    </source>
</evidence>
<dbReference type="PANTHER" id="PTHR47706">
    <property type="entry name" value="NMRA-LIKE FAMILY PROTEIN"/>
    <property type="match status" value="1"/>
</dbReference>
<dbReference type="OrthoDB" id="9974981at2759"/>
<evidence type="ECO:0000256" key="1">
    <source>
        <dbReference type="ARBA" id="ARBA00022857"/>
    </source>
</evidence>
<dbReference type="Pfam" id="PF05368">
    <property type="entry name" value="NmrA"/>
    <property type="match status" value="1"/>
</dbReference>
<proteinExistence type="predicted"/>
<dbReference type="PANTHER" id="PTHR47706:SF9">
    <property type="entry name" value="NMRA-LIKE DOMAIN-CONTAINING PROTEIN-RELATED"/>
    <property type="match status" value="1"/>
</dbReference>
<dbReference type="InterPro" id="IPR045312">
    <property type="entry name" value="PCBER-like"/>
</dbReference>
<evidence type="ECO:0000313" key="4">
    <source>
        <dbReference type="EMBL" id="CEL03742.1"/>
    </source>
</evidence>
<dbReference type="Gene3D" id="3.40.50.720">
    <property type="entry name" value="NAD(P)-binding Rossmann-like Domain"/>
    <property type="match status" value="1"/>
</dbReference>
<keyword evidence="2" id="KW-0560">Oxidoreductase</keyword>
<dbReference type="GO" id="GO:0016491">
    <property type="term" value="F:oxidoreductase activity"/>
    <property type="evidence" value="ECO:0007669"/>
    <property type="project" value="UniProtKB-KW"/>
</dbReference>
<keyword evidence="5" id="KW-1185">Reference proteome</keyword>
<dbReference type="STRING" id="454130.A0A0U5FZE1"/>